<dbReference type="InterPro" id="IPR006140">
    <property type="entry name" value="D-isomer_DH_NAD-bd"/>
</dbReference>
<dbReference type="PANTHER" id="PTHR42789:SF1">
    <property type="entry name" value="D-ISOMER SPECIFIC 2-HYDROXYACID DEHYDROGENASE FAMILY PROTEIN (AFU_ORTHOLOGUE AFUA_6G10090)"/>
    <property type="match status" value="1"/>
</dbReference>
<dbReference type="InterPro" id="IPR029752">
    <property type="entry name" value="D-isomer_DH_CS1"/>
</dbReference>
<dbReference type="InterPro" id="IPR006139">
    <property type="entry name" value="D-isomer_2_OHA_DH_cat_dom"/>
</dbReference>
<name>A0A9R1D5P2_9EURY</name>
<accession>A0A9R1D5P2</accession>
<comment type="similarity">
    <text evidence="1 5">Belongs to the D-isomer specific 2-hydroxyacid dehydrogenase family.</text>
</comment>
<evidence type="ECO:0000256" key="1">
    <source>
        <dbReference type="ARBA" id="ARBA00005854"/>
    </source>
</evidence>
<dbReference type="Gene3D" id="3.40.50.720">
    <property type="entry name" value="NAD(P)-binding Rossmann-like Domain"/>
    <property type="match status" value="2"/>
</dbReference>
<dbReference type="GO" id="GO:0051287">
    <property type="term" value="F:NAD binding"/>
    <property type="evidence" value="ECO:0007669"/>
    <property type="project" value="InterPro"/>
</dbReference>
<evidence type="ECO:0008006" key="10">
    <source>
        <dbReference type="Google" id="ProtNLM"/>
    </source>
</evidence>
<dbReference type="Proteomes" id="UP001139494">
    <property type="component" value="Unassembled WGS sequence"/>
</dbReference>
<dbReference type="SUPFAM" id="SSF51735">
    <property type="entry name" value="NAD(P)-binding Rossmann-fold domains"/>
    <property type="match status" value="1"/>
</dbReference>
<protein>
    <recommendedName>
        <fullName evidence="10">D-3-phosphoglycerate dehydrogenase</fullName>
    </recommendedName>
</protein>
<dbReference type="AlphaFoldDB" id="A0A9R1D5P2"/>
<comment type="caution">
    <text evidence="8">The sequence shown here is derived from an EMBL/GenBank/DDBJ whole genome shotgun (WGS) entry which is preliminary data.</text>
</comment>
<proteinExistence type="inferred from homology"/>
<dbReference type="InterPro" id="IPR036291">
    <property type="entry name" value="NAD(P)-bd_dom_sf"/>
</dbReference>
<evidence type="ECO:0000259" key="7">
    <source>
        <dbReference type="Pfam" id="PF02826"/>
    </source>
</evidence>
<dbReference type="PROSITE" id="PS00065">
    <property type="entry name" value="D_2_HYDROXYACID_DH_1"/>
    <property type="match status" value="1"/>
</dbReference>
<evidence type="ECO:0000313" key="9">
    <source>
        <dbReference type="Proteomes" id="UP001139494"/>
    </source>
</evidence>
<dbReference type="Pfam" id="PF00389">
    <property type="entry name" value="2-Hacid_dh"/>
    <property type="match status" value="1"/>
</dbReference>
<dbReference type="RefSeq" id="WP_256028009.1">
    <property type="nucleotide sequence ID" value="NZ_JAHLKM010000001.1"/>
</dbReference>
<reference evidence="8" key="1">
    <citation type="journal article" date="2023" name="Front. Microbiol.">
        <title>Genomic-based phylogenetic and metabolic analyses of the genus Natronomonas, and description of Natronomonas aquatica sp. nov.</title>
        <authorList>
            <person name="Garcia-Roldan A."/>
            <person name="Duran-Viseras A."/>
            <person name="de la Haba R.R."/>
            <person name="Corral P."/>
            <person name="Sanchez-Porro C."/>
            <person name="Ventosa A."/>
        </authorList>
    </citation>
    <scope>NUCLEOTIDE SEQUENCE</scope>
    <source>
        <strain evidence="8">F2-12</strain>
    </source>
</reference>
<keyword evidence="9" id="KW-1185">Reference proteome</keyword>
<dbReference type="PANTHER" id="PTHR42789">
    <property type="entry name" value="D-ISOMER SPECIFIC 2-HYDROXYACID DEHYDROGENASE FAMILY PROTEIN (AFU_ORTHOLOGUE AFUA_6G10090)"/>
    <property type="match status" value="1"/>
</dbReference>
<dbReference type="FunFam" id="3.40.50.720:FF:000203">
    <property type="entry name" value="D-3-phosphoglycerate dehydrogenase (SerA)"/>
    <property type="match status" value="1"/>
</dbReference>
<feature type="domain" description="D-isomer specific 2-hydroxyacid dehydrogenase NAD-binding" evidence="7">
    <location>
        <begin position="123"/>
        <end position="298"/>
    </location>
</feature>
<sequence>MTPDPNGSTEEEEFAVVVTDDWRQLPIEDFEMGLEPLYEAPGVTVRFDETGPLEERLRGVDAAIVGENDLITDGTIPDDGRLRIVGRLGSGFDNYDLEACTDHGVVATHAPQGPTESVAQGTLGMLIACAHNFVRYNRLVREQGFEGRFANIGVELKGKTVGIVGMGRIGREVREKLRPFDLDVLAYDPYAEASELPADTTLVDLDELLASSDFVTLHVPLTDETRGMLTADSFRRMKESAYLINTTRGGLYEDETLARAIREGWIAGAAIDVFENEPDVGGNPLFELEDCLFTPHISGVTIDSLTRIGNILAECVLAVHRGELPDNVLNPEVYGRSIPDEHLSPSYRP</sequence>
<evidence type="ECO:0000256" key="4">
    <source>
        <dbReference type="ARBA" id="ARBA00023027"/>
    </source>
</evidence>
<gene>
    <name evidence="8" type="ORF">KM295_01045</name>
</gene>
<evidence type="ECO:0000256" key="3">
    <source>
        <dbReference type="ARBA" id="ARBA00023002"/>
    </source>
</evidence>
<evidence type="ECO:0000256" key="2">
    <source>
        <dbReference type="ARBA" id="ARBA00022605"/>
    </source>
</evidence>
<dbReference type="GO" id="GO:0016616">
    <property type="term" value="F:oxidoreductase activity, acting on the CH-OH group of donors, NAD or NADP as acceptor"/>
    <property type="evidence" value="ECO:0007669"/>
    <property type="project" value="InterPro"/>
</dbReference>
<keyword evidence="3 5" id="KW-0560">Oxidoreductase</keyword>
<dbReference type="SUPFAM" id="SSF52283">
    <property type="entry name" value="Formate/glycerate dehydrogenase catalytic domain-like"/>
    <property type="match status" value="1"/>
</dbReference>
<evidence type="ECO:0000259" key="6">
    <source>
        <dbReference type="Pfam" id="PF00389"/>
    </source>
</evidence>
<keyword evidence="2" id="KW-0028">Amino-acid biosynthesis</keyword>
<feature type="domain" description="D-isomer specific 2-hydroxyacid dehydrogenase catalytic" evidence="6">
    <location>
        <begin position="44"/>
        <end position="330"/>
    </location>
</feature>
<dbReference type="EMBL" id="JAHLKM010000001">
    <property type="protein sequence ID" value="MCQ4332092.1"/>
    <property type="molecule type" value="Genomic_DNA"/>
</dbReference>
<evidence type="ECO:0000256" key="5">
    <source>
        <dbReference type="RuleBase" id="RU003719"/>
    </source>
</evidence>
<dbReference type="GO" id="GO:0008652">
    <property type="term" value="P:amino acid biosynthetic process"/>
    <property type="evidence" value="ECO:0007669"/>
    <property type="project" value="UniProtKB-KW"/>
</dbReference>
<evidence type="ECO:0000313" key="8">
    <source>
        <dbReference type="EMBL" id="MCQ4332092.1"/>
    </source>
</evidence>
<dbReference type="InterPro" id="IPR050857">
    <property type="entry name" value="D-2-hydroxyacid_DH"/>
</dbReference>
<keyword evidence="4" id="KW-0520">NAD</keyword>
<organism evidence="8 9">
    <name type="scientific">Natronomonas aquatica</name>
    <dbReference type="NCBI Taxonomy" id="2841590"/>
    <lineage>
        <taxon>Archaea</taxon>
        <taxon>Methanobacteriati</taxon>
        <taxon>Methanobacteriota</taxon>
        <taxon>Stenosarchaea group</taxon>
        <taxon>Halobacteria</taxon>
        <taxon>Halobacteriales</taxon>
        <taxon>Natronomonadaceae</taxon>
        <taxon>Natronomonas</taxon>
    </lineage>
</organism>
<dbReference type="Pfam" id="PF02826">
    <property type="entry name" value="2-Hacid_dh_C"/>
    <property type="match status" value="1"/>
</dbReference>